<organism evidence="2">
    <name type="scientific">Mesocestoides corti</name>
    <name type="common">Flatworm</name>
    <dbReference type="NCBI Taxonomy" id="53468"/>
    <lineage>
        <taxon>Eukaryota</taxon>
        <taxon>Metazoa</taxon>
        <taxon>Spiralia</taxon>
        <taxon>Lophotrochozoa</taxon>
        <taxon>Platyhelminthes</taxon>
        <taxon>Cestoda</taxon>
        <taxon>Eucestoda</taxon>
        <taxon>Cyclophyllidea</taxon>
        <taxon>Mesocestoididae</taxon>
        <taxon>Mesocestoides</taxon>
    </lineage>
</organism>
<name>A0A5K3F5F1_MESCO</name>
<accession>A0A5K3F5F1</accession>
<keyword evidence="1" id="KW-1133">Transmembrane helix</keyword>
<dbReference type="AlphaFoldDB" id="A0A5K3F5F1"/>
<dbReference type="WBParaSite" id="MCU_005074-RA">
    <property type="protein sequence ID" value="MCU_005074-RA"/>
    <property type="gene ID" value="MCU_005074"/>
</dbReference>
<feature type="transmembrane region" description="Helical" evidence="1">
    <location>
        <begin position="20"/>
        <end position="41"/>
    </location>
</feature>
<evidence type="ECO:0000313" key="2">
    <source>
        <dbReference type="WBParaSite" id="MCU_005074-RA"/>
    </source>
</evidence>
<evidence type="ECO:0000256" key="1">
    <source>
        <dbReference type="SAM" id="Phobius"/>
    </source>
</evidence>
<sequence>MQVFVRNTSDTFRMGSLLGSIRKSCRIVCIFLAIGIVFYILRSRQHRFVSIDFAEKQVDMGELRERVIQIVKASRLAGSTFDVDVVHRQPNSTFLLVQLDRSQFIKAPRNWCYENAGRKDARIRPNIQECFSEVALSDYQQVKWTLRLIRDAFEMANVTVVITFGSLLGSLRYQKRMPYDTDFDLLVHQKDRDKALQIFLKLAADPLHRMRLLDLKPLNISAKIGLACEPDTKWMNPDRWTNFGGSVQFRRGVPTGLKITAYHEILGTCAIPMDMFSTAETDAVFDNIDEYEPLYRPLDGTLFRVFRGAREYLEKTYNASLDVCIPKFPRFLPGRFHNLPRMCEEMVVPCSMLDLLYPRVIQFTDTKYDSGTYEVGMEFDHNRQCWIHSIFHYRS</sequence>
<proteinExistence type="predicted"/>
<keyword evidence="1" id="KW-0812">Transmembrane</keyword>
<keyword evidence="1" id="KW-0472">Membrane</keyword>
<reference evidence="2" key="1">
    <citation type="submission" date="2019-11" db="UniProtKB">
        <authorList>
            <consortium name="WormBaseParasite"/>
        </authorList>
    </citation>
    <scope>IDENTIFICATION</scope>
</reference>
<protein>
    <submittedName>
        <fullName evidence="2">Mab-21 domain-containing protein</fullName>
    </submittedName>
</protein>